<dbReference type="AlphaFoldDB" id="A0A0A9ERM2"/>
<dbReference type="EMBL" id="GBRH01196277">
    <property type="protein sequence ID" value="JAE01619.1"/>
    <property type="molecule type" value="Transcribed_RNA"/>
</dbReference>
<protein>
    <submittedName>
        <fullName evidence="2">Uncharacterized protein</fullName>
    </submittedName>
</protein>
<evidence type="ECO:0000256" key="1">
    <source>
        <dbReference type="SAM" id="MobiDB-lite"/>
    </source>
</evidence>
<organism evidence="2">
    <name type="scientific">Arundo donax</name>
    <name type="common">Giant reed</name>
    <name type="synonym">Donax arundinaceus</name>
    <dbReference type="NCBI Taxonomy" id="35708"/>
    <lineage>
        <taxon>Eukaryota</taxon>
        <taxon>Viridiplantae</taxon>
        <taxon>Streptophyta</taxon>
        <taxon>Embryophyta</taxon>
        <taxon>Tracheophyta</taxon>
        <taxon>Spermatophyta</taxon>
        <taxon>Magnoliopsida</taxon>
        <taxon>Liliopsida</taxon>
        <taxon>Poales</taxon>
        <taxon>Poaceae</taxon>
        <taxon>PACMAD clade</taxon>
        <taxon>Arundinoideae</taxon>
        <taxon>Arundineae</taxon>
        <taxon>Arundo</taxon>
    </lineage>
</organism>
<reference evidence="2" key="1">
    <citation type="submission" date="2014-09" db="EMBL/GenBank/DDBJ databases">
        <authorList>
            <person name="Magalhaes I.L.F."/>
            <person name="Oliveira U."/>
            <person name="Santos F.R."/>
            <person name="Vidigal T.H.D.A."/>
            <person name="Brescovit A.D."/>
            <person name="Santos A.J."/>
        </authorList>
    </citation>
    <scope>NUCLEOTIDE SEQUENCE</scope>
    <source>
        <tissue evidence="2">Shoot tissue taken approximately 20 cm above the soil surface</tissue>
    </source>
</reference>
<accession>A0A0A9ERM2</accession>
<feature type="region of interest" description="Disordered" evidence="1">
    <location>
        <begin position="13"/>
        <end position="52"/>
    </location>
</feature>
<proteinExistence type="predicted"/>
<feature type="compositionally biased region" description="Low complexity" evidence="1">
    <location>
        <begin position="35"/>
        <end position="46"/>
    </location>
</feature>
<name>A0A0A9ERM2_ARUDO</name>
<evidence type="ECO:0000313" key="2">
    <source>
        <dbReference type="EMBL" id="JAE01619.1"/>
    </source>
</evidence>
<sequence length="52" mass="5785">MRQQWRACFRTTPSARGIPIRRRGGEAPGSRRAGCSTPSGCRTSRSCSRRSM</sequence>
<reference evidence="2" key="2">
    <citation type="journal article" date="2015" name="Data Brief">
        <title>Shoot transcriptome of the giant reed, Arundo donax.</title>
        <authorList>
            <person name="Barrero R.A."/>
            <person name="Guerrero F.D."/>
            <person name="Moolhuijzen P."/>
            <person name="Goolsby J.A."/>
            <person name="Tidwell J."/>
            <person name="Bellgard S.E."/>
            <person name="Bellgard M.I."/>
        </authorList>
    </citation>
    <scope>NUCLEOTIDE SEQUENCE</scope>
    <source>
        <tissue evidence="2">Shoot tissue taken approximately 20 cm above the soil surface</tissue>
    </source>
</reference>